<comment type="function">
    <text evidence="11">Mannosyltransferase involved in glycosylphosphatidylinositol-anchor biosynthesis. Transfers the third mannose to Man2-GlcN-acyl-PI during GPI precursor assembly.</text>
</comment>
<keyword evidence="14" id="KW-1185">Reference proteome</keyword>
<dbReference type="GeneID" id="66067317"/>
<dbReference type="InterPro" id="IPR005599">
    <property type="entry name" value="GPI_mannosylTrfase"/>
</dbReference>
<comment type="subcellular location">
    <subcellularLocation>
        <location evidence="1 12">Endoplasmic reticulum membrane</location>
        <topology evidence="1 12">Multi-pass membrane protein</topology>
    </subcellularLocation>
</comment>
<evidence type="ECO:0000256" key="7">
    <source>
        <dbReference type="ARBA" id="ARBA00022692"/>
    </source>
</evidence>
<reference evidence="13" key="1">
    <citation type="submission" date="2020-03" db="EMBL/GenBank/DDBJ databases">
        <title>A mixture of massive structural variations and highly conserved coding sequences in Ustilaginoidea virens genome.</title>
        <authorList>
            <person name="Zhang K."/>
            <person name="Zhao Z."/>
            <person name="Zhang Z."/>
            <person name="Li Y."/>
            <person name="Hsiang T."/>
            <person name="Sun W."/>
        </authorList>
    </citation>
    <scope>NUCLEOTIDE SEQUENCE</scope>
    <source>
        <strain evidence="13">UV-8b</strain>
    </source>
</reference>
<evidence type="ECO:0000256" key="10">
    <source>
        <dbReference type="ARBA" id="ARBA00023136"/>
    </source>
</evidence>
<dbReference type="EC" id="2.4.1.-" evidence="12"/>
<dbReference type="GO" id="GO:0000026">
    <property type="term" value="F:alpha-1,2-mannosyltransferase activity"/>
    <property type="evidence" value="ECO:0007669"/>
    <property type="project" value="TreeGrafter"/>
</dbReference>
<evidence type="ECO:0000256" key="12">
    <source>
        <dbReference type="RuleBase" id="RU363075"/>
    </source>
</evidence>
<dbReference type="PANTHER" id="PTHR22760:SF4">
    <property type="entry name" value="GPI MANNOSYLTRANSFERASE 3"/>
    <property type="match status" value="1"/>
</dbReference>
<evidence type="ECO:0000256" key="3">
    <source>
        <dbReference type="ARBA" id="ARBA00006065"/>
    </source>
</evidence>
<evidence type="ECO:0000256" key="9">
    <source>
        <dbReference type="ARBA" id="ARBA00022989"/>
    </source>
</evidence>
<proteinExistence type="inferred from homology"/>
<keyword evidence="10 12" id="KW-0472">Membrane</keyword>
<gene>
    <name evidence="13" type="ORF">UV8b_06540</name>
</gene>
<dbReference type="UniPathway" id="UPA00196"/>
<sequence>MPAPAALLRPLQRNRPPAFLLLVVFRLLNAWCVRTFFQPDEFFQSLEPAWQLAFGPGSGAWLTWEWHHRLRSSLHPAVFAAAYRLAHLPASMLLPPGHVLRAAAVVGSPKLLQAVSAALCDWYTWQLAVNIFGPDGNLASSVALLLQLVSPWQWYCSTRTFSNSLETTLCVAALYYWPWRLFAAAAAPTKENPRPVNAVSILGSTRRLRASLSLAALAVVLRPTNLLIWATVAAMALARPSLRGASPVTRPVVFALAREAALCGSVLIAISAASDRLYFGSWAFPPYNWLDFNISKSLAVFYGRSPWHYYLSQGIPLLCTTSLPFALVGLCRPAAASSAPAERNVRRVLSCTVLTTVCALSLISHKEVRFIYPLLPILNVLAAPHAAAFFFFTTATTPPPPADAANGPAPRPRPRPRIRRKPWLLAALGVNLALAGYLSFLHQPAPLAVVSYLRKEYERLRPAPPPIPGDELFALFLTPCHSTPWRSHLYHPGLNAYALTCEPPLHTRPNTPERDGYRDEADRFYDDPATFLGAELFSPRRNMSIPRYIVGFQGIEPWLRDFLRTPRGSALGISLRRVWSGFNGFFNEDWRRAGRLLVWDTGLYEGAPFGDSV</sequence>
<feature type="transmembrane region" description="Helical" evidence="12">
    <location>
        <begin position="370"/>
        <end position="392"/>
    </location>
</feature>
<dbReference type="AlphaFoldDB" id="A0A8E5HVG6"/>
<comment type="pathway">
    <text evidence="2">Glycolipid biosynthesis; glycosylphosphatidylinositol-anchor biosynthesis.</text>
</comment>
<keyword evidence="6" id="KW-0808">Transferase</keyword>
<evidence type="ECO:0000313" key="14">
    <source>
        <dbReference type="Proteomes" id="UP000027002"/>
    </source>
</evidence>
<dbReference type="RefSeq" id="XP_042999972.1">
    <property type="nucleotide sequence ID" value="XM_043144037.1"/>
</dbReference>
<organism evidence="13 14">
    <name type="scientific">Ustilaginoidea virens</name>
    <name type="common">Rice false smut fungus</name>
    <name type="synonym">Villosiclava virens</name>
    <dbReference type="NCBI Taxonomy" id="1159556"/>
    <lineage>
        <taxon>Eukaryota</taxon>
        <taxon>Fungi</taxon>
        <taxon>Dikarya</taxon>
        <taxon>Ascomycota</taxon>
        <taxon>Pezizomycotina</taxon>
        <taxon>Sordariomycetes</taxon>
        <taxon>Hypocreomycetidae</taxon>
        <taxon>Hypocreales</taxon>
        <taxon>Clavicipitaceae</taxon>
        <taxon>Ustilaginoidea</taxon>
    </lineage>
</organism>
<dbReference type="Proteomes" id="UP000027002">
    <property type="component" value="Chromosome 5"/>
</dbReference>
<evidence type="ECO:0000256" key="1">
    <source>
        <dbReference type="ARBA" id="ARBA00004477"/>
    </source>
</evidence>
<feature type="transmembrane region" description="Helical" evidence="12">
    <location>
        <begin position="423"/>
        <end position="441"/>
    </location>
</feature>
<protein>
    <recommendedName>
        <fullName evidence="12">Mannosyltransferase</fullName>
        <ecNumber evidence="12">2.4.1.-</ecNumber>
    </recommendedName>
</protein>
<evidence type="ECO:0000256" key="5">
    <source>
        <dbReference type="ARBA" id="ARBA00022676"/>
    </source>
</evidence>
<keyword evidence="4" id="KW-0337">GPI-anchor biosynthesis</keyword>
<dbReference type="GO" id="GO:0005789">
    <property type="term" value="C:endoplasmic reticulum membrane"/>
    <property type="evidence" value="ECO:0007669"/>
    <property type="project" value="UniProtKB-SubCell"/>
</dbReference>
<evidence type="ECO:0000256" key="11">
    <source>
        <dbReference type="ARBA" id="ARBA00024708"/>
    </source>
</evidence>
<keyword evidence="5 12" id="KW-0328">Glycosyltransferase</keyword>
<evidence type="ECO:0000256" key="6">
    <source>
        <dbReference type="ARBA" id="ARBA00022679"/>
    </source>
</evidence>
<accession>A0A8E5HVG6</accession>
<keyword evidence="9 12" id="KW-1133">Transmembrane helix</keyword>
<keyword evidence="8 12" id="KW-0256">Endoplasmic reticulum</keyword>
<dbReference type="GO" id="GO:0006506">
    <property type="term" value="P:GPI anchor biosynthetic process"/>
    <property type="evidence" value="ECO:0007669"/>
    <property type="project" value="UniProtKB-UniPathway"/>
</dbReference>
<dbReference type="PANTHER" id="PTHR22760">
    <property type="entry name" value="GLYCOSYLTRANSFERASE"/>
    <property type="match status" value="1"/>
</dbReference>
<dbReference type="Pfam" id="PF03901">
    <property type="entry name" value="Glyco_transf_22"/>
    <property type="match status" value="1"/>
</dbReference>
<evidence type="ECO:0000256" key="4">
    <source>
        <dbReference type="ARBA" id="ARBA00022502"/>
    </source>
</evidence>
<keyword evidence="7 12" id="KW-0812">Transmembrane</keyword>
<dbReference type="OrthoDB" id="416834at2759"/>
<dbReference type="EMBL" id="CP072757">
    <property type="protein sequence ID" value="QUC22299.1"/>
    <property type="molecule type" value="Genomic_DNA"/>
</dbReference>
<comment type="similarity">
    <text evidence="3">Belongs to the glycosyltransferase 22 family. PIGB subfamily.</text>
</comment>
<name>A0A8E5HVG6_USTVR</name>
<comment type="caution">
    <text evidence="12">Lacks conserved residue(s) required for the propagation of feature annotation.</text>
</comment>
<dbReference type="KEGG" id="uvi:66067317"/>
<evidence type="ECO:0000313" key="13">
    <source>
        <dbReference type="EMBL" id="QUC22299.1"/>
    </source>
</evidence>
<evidence type="ECO:0000256" key="8">
    <source>
        <dbReference type="ARBA" id="ARBA00022824"/>
    </source>
</evidence>
<evidence type="ECO:0000256" key="2">
    <source>
        <dbReference type="ARBA" id="ARBA00004687"/>
    </source>
</evidence>